<keyword evidence="1" id="KW-0614">Plasmid</keyword>
<name>A0A410MJA4_9BACI</name>
<protein>
    <submittedName>
        <fullName evidence="1">Uncharacterized protein</fullName>
    </submittedName>
</protein>
<geneLocation type="plasmid" evidence="2">
    <name>pldw-31</name>
</geneLocation>
<accession>A0A410MJA4</accession>
<organism evidence="1 2">
    <name type="scientific">Halobacillus litoralis</name>
    <dbReference type="NCBI Taxonomy" id="45668"/>
    <lineage>
        <taxon>Bacteria</taxon>
        <taxon>Bacillati</taxon>
        <taxon>Bacillota</taxon>
        <taxon>Bacilli</taxon>
        <taxon>Bacillales</taxon>
        <taxon>Bacillaceae</taxon>
        <taxon>Halobacillus</taxon>
    </lineage>
</organism>
<sequence length="528" mass="62058">MNKVFAPQKDNFITNSPIAMSADFLKQLFNIEKRYEEGITYPIVNDGSVRTRKLHHITMADIMTAIILNISCNTVGEIRETNPHNLYSERMEKLYQNPVTYQEFKNTLKKFELNELILVKKDKYTKRYTIRLNHFVDDESGKVGRYIMLPHFVFSHFFTDQLSVSHMKLYLALAWQQGNKKKFMFTRVLDPNDKTPNKKDDIITSALKQLLHKQQNSDVKNIIIELLSWKGPNGQTLLHHVPGHPPITKRGRSFYKANLQLNPYFHRAVKKGETYRFPLAPKETYQREAKYIANLLNNERIGELVSLYNGSLFRDLLYILKDRSKKAIKHAILAIKEYVNYKGKFPPNIQEFTIDAVRHNTVIDYIRIAREEGILDYVLFGYKQPHERERRRYEFVSKVSYFSLRVFRRMVQLAKPTLQNHFGKTAYTEKDYESSFSPQLNELKGIEVLRHLAIRQNVSPAEYELVEKSAIKEWNTGAIDYKTLCDKMIQQVRSLNTVTVKPDLPYKFQMEDFMIDEYKAHLSTIRSS</sequence>
<dbReference type="KEGG" id="hli:HLI_21325"/>
<proteinExistence type="predicted"/>
<dbReference type="AlphaFoldDB" id="A0A410MJA4"/>
<evidence type="ECO:0000313" key="1">
    <source>
        <dbReference type="EMBL" id="QAS54799.1"/>
    </source>
</evidence>
<evidence type="ECO:0000313" key="2">
    <source>
        <dbReference type="Proteomes" id="UP000287756"/>
    </source>
</evidence>
<gene>
    <name evidence="1" type="ORF">HLI_21325</name>
</gene>
<dbReference type="EMBL" id="CP026119">
    <property type="protein sequence ID" value="QAS54799.1"/>
    <property type="molecule type" value="Genomic_DNA"/>
</dbReference>
<dbReference type="OrthoDB" id="2511064at2"/>
<dbReference type="RefSeq" id="WP_128527028.1">
    <property type="nucleotide sequence ID" value="NZ_CP026119.1"/>
</dbReference>
<reference evidence="1 2" key="1">
    <citation type="submission" date="2018-01" db="EMBL/GenBank/DDBJ databases">
        <title>The whole genome sequencing and assembly of Halobacillus litoralis ERB031 strain.</title>
        <authorList>
            <person name="Lee S.-J."/>
            <person name="Park M.-K."/>
            <person name="Kim J.-Y."/>
            <person name="Lee Y.-J."/>
            <person name="Yi H."/>
            <person name="Bahn Y.-S."/>
            <person name="Kim J.F."/>
            <person name="Lee D.-W."/>
        </authorList>
    </citation>
    <scope>NUCLEOTIDE SEQUENCE [LARGE SCALE GENOMIC DNA]</scope>
    <source>
        <strain evidence="1 2">ERB 031</strain>
        <plasmid evidence="2">pldw-31</plasmid>
    </source>
</reference>
<dbReference type="Proteomes" id="UP000287756">
    <property type="component" value="Plasmid pLDW-31"/>
</dbReference>